<feature type="transmembrane region" description="Helical" evidence="1">
    <location>
        <begin position="39"/>
        <end position="64"/>
    </location>
</feature>
<reference evidence="2 3" key="1">
    <citation type="submission" date="2019-10" db="EMBL/GenBank/DDBJ databases">
        <title>Streptomyces sp. strain GY16 isolated from leaves of Broussonetia papyrifera.</title>
        <authorList>
            <person name="Mo P."/>
        </authorList>
    </citation>
    <scope>NUCLEOTIDE SEQUENCE [LARGE SCALE GENOMIC DNA]</scope>
    <source>
        <strain evidence="2 3">GY16</strain>
    </source>
</reference>
<dbReference type="InterPro" id="IPR036927">
    <property type="entry name" value="Cyt_c_oxase-like_su1_sf"/>
</dbReference>
<dbReference type="AlphaFoldDB" id="A0A5P8K7W5"/>
<evidence type="ECO:0000313" key="3">
    <source>
        <dbReference type="Proteomes" id="UP000327294"/>
    </source>
</evidence>
<evidence type="ECO:0000313" key="2">
    <source>
        <dbReference type="EMBL" id="QFQ98912.1"/>
    </source>
</evidence>
<dbReference type="RefSeq" id="WP_152170351.1">
    <property type="nucleotide sequence ID" value="NZ_CP045096.1"/>
</dbReference>
<organism evidence="2 3">
    <name type="scientific">Streptomyces phaeolivaceus</name>
    <dbReference type="NCBI Taxonomy" id="2653200"/>
    <lineage>
        <taxon>Bacteria</taxon>
        <taxon>Bacillati</taxon>
        <taxon>Actinomycetota</taxon>
        <taxon>Actinomycetes</taxon>
        <taxon>Kitasatosporales</taxon>
        <taxon>Streptomycetaceae</taxon>
        <taxon>Streptomyces</taxon>
    </lineage>
</organism>
<keyword evidence="3" id="KW-1185">Reference proteome</keyword>
<dbReference type="EMBL" id="CP045096">
    <property type="protein sequence ID" value="QFQ98912.1"/>
    <property type="molecule type" value="Genomic_DNA"/>
</dbReference>
<proteinExistence type="predicted"/>
<accession>A0A5P8K7W5</accession>
<keyword evidence="1" id="KW-1133">Transmembrane helix</keyword>
<dbReference type="KEGG" id="sphv:F9278_25245"/>
<protein>
    <submittedName>
        <fullName evidence="2">Uncharacterized protein</fullName>
    </submittedName>
</protein>
<sequence>MPHVVVVLLTIGLVVMFAPLAAAGAAKPARWEGADYPAAVRQAVITFGAVLTLAAAVTAALASLRS</sequence>
<dbReference type="Gene3D" id="1.20.210.10">
    <property type="entry name" value="Cytochrome c oxidase-like, subunit I domain"/>
    <property type="match status" value="1"/>
</dbReference>
<keyword evidence="1" id="KW-0472">Membrane</keyword>
<name>A0A5P8K7W5_9ACTN</name>
<gene>
    <name evidence="2" type="ORF">F9278_25245</name>
</gene>
<evidence type="ECO:0000256" key="1">
    <source>
        <dbReference type="SAM" id="Phobius"/>
    </source>
</evidence>
<keyword evidence="1" id="KW-0812">Transmembrane</keyword>
<dbReference type="Proteomes" id="UP000327294">
    <property type="component" value="Chromosome"/>
</dbReference>